<organism evidence="1 2">
    <name type="scientific">Aspergillus brunneoviolaceus CBS 621.78</name>
    <dbReference type="NCBI Taxonomy" id="1450534"/>
    <lineage>
        <taxon>Eukaryota</taxon>
        <taxon>Fungi</taxon>
        <taxon>Dikarya</taxon>
        <taxon>Ascomycota</taxon>
        <taxon>Pezizomycotina</taxon>
        <taxon>Eurotiomycetes</taxon>
        <taxon>Eurotiomycetidae</taxon>
        <taxon>Eurotiales</taxon>
        <taxon>Aspergillaceae</taxon>
        <taxon>Aspergillus</taxon>
        <taxon>Aspergillus subgen. Circumdati</taxon>
    </lineage>
</organism>
<reference evidence="1" key="1">
    <citation type="submission" date="2018-02" db="EMBL/GenBank/DDBJ databases">
        <title>The genomes of Aspergillus section Nigri reveals drivers in fungal speciation.</title>
        <authorList>
            <consortium name="DOE Joint Genome Institute"/>
            <person name="Vesth T.C."/>
            <person name="Nybo J."/>
            <person name="Theobald S."/>
            <person name="Brandl J."/>
            <person name="Frisvad J.C."/>
            <person name="Nielsen K.F."/>
            <person name="Lyhne E.K."/>
            <person name="Kogle M.E."/>
            <person name="Kuo A."/>
            <person name="Riley R."/>
            <person name="Clum A."/>
            <person name="Nolan M."/>
            <person name="Lipzen A."/>
            <person name="Salamov A."/>
            <person name="Henrissat B."/>
            <person name="Wiebenga A."/>
            <person name="De vries R.P."/>
            <person name="Grigoriev I.V."/>
            <person name="Mortensen U.H."/>
            <person name="Andersen M.R."/>
            <person name="Baker S.E."/>
        </authorList>
    </citation>
    <scope>NUCLEOTIDE SEQUENCE</scope>
    <source>
        <strain evidence="1">CBS 621.78</strain>
    </source>
</reference>
<sequence>MCRMEVHIYSCTHIWALKERCPFHQMPNHQELPARTLTIASPCLICRDPPTRYTFLRQKTLFTTQSMETILGMSRHDPGFIDSVTRFYARGDHTRWMQPGYRRSKSLEDQQEEEAYLQAVLVSSGQSVVDTAVATGPAAGTSQEAVTITSSSAAGHSTLNTEPQNVAAHPPLERVGEAQPRPPIVVENEATQSARLVLGPQNQTLVVGESALGTLLEYFGTAPAPAFVEDDDPPSPYVPMPILNYGTVQQPPAMISHTDPDIPFGITPAIHDASQSTGFSESPQSSTHGVSQDPTSPDLVTGYRNLAQSHEDPFFDPASARQNVFRPRPAIPPARMRRPSNDPQSTPALNGPRPRPQTGRLMGPPALPATRRSWLRQPTNANSYWQDLDFASYATPSTGPDAPEAVPEDTNDPQTNLMSSPTVMMQQRRSGEIRRGKRPVRELYPVLPTLPVTGNPNGNNHPNNAASADPKPPMKVVLASKPAAESKAEPEPKRPRYVKFLDDTTIVPCSPVSARSSGRGARAVNPRADARLRNVGLGGTADDAVDGFDLSECNNHQQQESGAVVADGDRMDLDEQKGTGDETEELEWIFQCYVTDQEDQRQREEAGEHPFFSSPFACGYNKDSEGFNEEVGDGDWDMMQ</sequence>
<accession>A0ACD1GB42</accession>
<dbReference type="EMBL" id="KZ825336">
    <property type="protein sequence ID" value="RAH46482.1"/>
    <property type="molecule type" value="Genomic_DNA"/>
</dbReference>
<protein>
    <submittedName>
        <fullName evidence="1">Uncharacterized protein</fullName>
    </submittedName>
</protein>
<dbReference type="Proteomes" id="UP000249057">
    <property type="component" value="Unassembled WGS sequence"/>
</dbReference>
<keyword evidence="2" id="KW-1185">Reference proteome</keyword>
<evidence type="ECO:0000313" key="1">
    <source>
        <dbReference type="EMBL" id="RAH46482.1"/>
    </source>
</evidence>
<evidence type="ECO:0000313" key="2">
    <source>
        <dbReference type="Proteomes" id="UP000249057"/>
    </source>
</evidence>
<gene>
    <name evidence="1" type="ORF">BO95DRAFT_462865</name>
</gene>
<name>A0ACD1GB42_9EURO</name>
<proteinExistence type="predicted"/>